<evidence type="ECO:0000256" key="1">
    <source>
        <dbReference type="ARBA" id="ARBA00001231"/>
    </source>
</evidence>
<feature type="non-terminal residue" evidence="11">
    <location>
        <position position="562"/>
    </location>
</feature>
<feature type="non-terminal residue" evidence="11">
    <location>
        <position position="1"/>
    </location>
</feature>
<dbReference type="Pfam" id="PF00728">
    <property type="entry name" value="Glyco_hydro_20"/>
    <property type="match status" value="1"/>
</dbReference>
<evidence type="ECO:0000313" key="11">
    <source>
        <dbReference type="EMBL" id="RZC38328.1"/>
    </source>
</evidence>
<evidence type="ECO:0000259" key="10">
    <source>
        <dbReference type="Pfam" id="PF14845"/>
    </source>
</evidence>
<dbReference type="AlphaFoldDB" id="A0A482W124"/>
<dbReference type="GO" id="GO:0030203">
    <property type="term" value="P:glycosaminoglycan metabolic process"/>
    <property type="evidence" value="ECO:0007669"/>
    <property type="project" value="TreeGrafter"/>
</dbReference>
<dbReference type="InterPro" id="IPR025705">
    <property type="entry name" value="Beta_hexosaminidase_sua/sub"/>
</dbReference>
<dbReference type="STRING" id="1661398.A0A482W124"/>
<dbReference type="Pfam" id="PF14845">
    <property type="entry name" value="Glycohydro_20b2"/>
    <property type="match status" value="1"/>
</dbReference>
<dbReference type="InterPro" id="IPR029019">
    <property type="entry name" value="HEX_eukaryotic_N"/>
</dbReference>
<dbReference type="EMBL" id="QDEB01044376">
    <property type="protein sequence ID" value="RZC38328.1"/>
    <property type="molecule type" value="Genomic_DNA"/>
</dbReference>
<keyword evidence="7" id="KW-0326">Glycosidase</keyword>
<evidence type="ECO:0000256" key="3">
    <source>
        <dbReference type="ARBA" id="ARBA00012663"/>
    </source>
</evidence>
<dbReference type="SUPFAM" id="SSF55545">
    <property type="entry name" value="beta-N-acetylhexosaminidase-like domain"/>
    <property type="match status" value="1"/>
</dbReference>
<accession>A0A482W124</accession>
<dbReference type="PIRSF" id="PIRSF001093">
    <property type="entry name" value="B-hxosamndse_ab_euk"/>
    <property type="match status" value="1"/>
</dbReference>
<reference evidence="11 12" key="1">
    <citation type="submission" date="2017-03" db="EMBL/GenBank/DDBJ databases">
        <title>Genome of the blue death feigning beetle - Asbolus verrucosus.</title>
        <authorList>
            <person name="Rider S.D."/>
        </authorList>
    </citation>
    <scope>NUCLEOTIDE SEQUENCE [LARGE SCALE GENOMIC DNA]</scope>
    <source>
        <strain evidence="11">Butters</strain>
        <tissue evidence="11">Head and leg muscle</tissue>
    </source>
</reference>
<evidence type="ECO:0000256" key="2">
    <source>
        <dbReference type="ARBA" id="ARBA00006285"/>
    </source>
</evidence>
<evidence type="ECO:0000313" key="12">
    <source>
        <dbReference type="Proteomes" id="UP000292052"/>
    </source>
</evidence>
<evidence type="ECO:0000256" key="7">
    <source>
        <dbReference type="ARBA" id="ARBA00023295"/>
    </source>
</evidence>
<sequence>WVWKCDATNELCTRLPSQGNSNSETLYPSLEVCRLICGKYGSLWPQPTISTKISDELFMFPLSVIKFEFSIKDGEAKEILQGMPNIFLQLLSLEDTSNCPQTTNKVTIHITVNSDNISLDWSTNETYSLEVKTEGNQNSVQIISNTIYGARHALETLSQLTEFYPRNDGSTCLAMVDEVLIVDAPVYPHRGLLLDTARNFISVTSIKKHIDGMAASKLNVLHWHITDSQSFPLDLPNLPNMTKYGAYSADKIYHPNDIKELLSYAKLRGVRIIIEIDAPAHAGNGWQWGPQAGLGDLAVCINQQPFRSYCIESPCGQLNPVNPNLYTILKVLYNDIINMLPKGEVFHMGGDEVYIPCWNSTPEIIKFIGDKPRTTETFLDLWSSYQAQALKAYDAGVGNTNTPIILWTSHLTEIDVIEKYLPKERYIIQTWVPAADNLPKNLLALGYKIIVSTKDTWYLDHGFWGSTVYHNWRVVYNNKIPRDYGVLGGEVCMWGEYVDETSVESRTWPRAAAAAERLWTDSSISVNVAAKRFYRHRERLVSRGINAEALIPRWCYQNEGQC</sequence>
<comment type="catalytic activity">
    <reaction evidence="1">
        <text>Hydrolysis of terminal non-reducing N-acetyl-D-hexosamine residues in N-acetyl-beta-D-hexosaminides.</text>
        <dbReference type="EC" id="3.2.1.52"/>
    </reaction>
</comment>
<dbReference type="InterPro" id="IPR029018">
    <property type="entry name" value="Hex-like_dom2"/>
</dbReference>
<evidence type="ECO:0000256" key="8">
    <source>
        <dbReference type="PIRSR" id="PIRSR001093-1"/>
    </source>
</evidence>
<dbReference type="OrthoDB" id="428480at2759"/>
<evidence type="ECO:0000256" key="5">
    <source>
        <dbReference type="ARBA" id="ARBA00022801"/>
    </source>
</evidence>
<dbReference type="PRINTS" id="PR00738">
    <property type="entry name" value="GLHYDRLASE20"/>
</dbReference>
<name>A0A482W124_ASBVE</name>
<gene>
    <name evidence="11" type="ORF">BDFB_010376</name>
</gene>
<evidence type="ECO:0000259" key="9">
    <source>
        <dbReference type="Pfam" id="PF00728"/>
    </source>
</evidence>
<dbReference type="Gene3D" id="3.20.20.80">
    <property type="entry name" value="Glycosidases"/>
    <property type="match status" value="1"/>
</dbReference>
<dbReference type="Proteomes" id="UP000292052">
    <property type="component" value="Unassembled WGS sequence"/>
</dbReference>
<dbReference type="InterPro" id="IPR015883">
    <property type="entry name" value="Glyco_hydro_20_cat"/>
</dbReference>
<dbReference type="CDD" id="cd06562">
    <property type="entry name" value="GH20_HexA_HexB-like"/>
    <property type="match status" value="1"/>
</dbReference>
<dbReference type="InterPro" id="IPR017853">
    <property type="entry name" value="GH"/>
</dbReference>
<comment type="similarity">
    <text evidence="2">Belongs to the glycosyl hydrolase 20 family.</text>
</comment>
<protein>
    <recommendedName>
        <fullName evidence="3">beta-N-acetylhexosaminidase</fullName>
        <ecNumber evidence="3">3.2.1.52</ecNumber>
    </recommendedName>
</protein>
<keyword evidence="6" id="KW-0325">Glycoprotein</keyword>
<dbReference type="FunFam" id="3.20.20.80:FF:000063">
    <property type="entry name" value="Beta-hexosaminidase"/>
    <property type="match status" value="1"/>
</dbReference>
<evidence type="ECO:0000256" key="6">
    <source>
        <dbReference type="ARBA" id="ARBA00023180"/>
    </source>
</evidence>
<proteinExistence type="inferred from homology"/>
<evidence type="ECO:0000256" key="4">
    <source>
        <dbReference type="ARBA" id="ARBA00022729"/>
    </source>
</evidence>
<feature type="domain" description="Beta-hexosaminidase eukaryotic type N-terminal" evidence="10">
    <location>
        <begin position="97"/>
        <end position="160"/>
    </location>
</feature>
<dbReference type="PANTHER" id="PTHR22600:SF42">
    <property type="entry name" value="BETA-N-ACETYLHEXOSAMINIDASE"/>
    <property type="match status" value="1"/>
</dbReference>
<dbReference type="GO" id="GO:0005975">
    <property type="term" value="P:carbohydrate metabolic process"/>
    <property type="evidence" value="ECO:0007669"/>
    <property type="project" value="InterPro"/>
</dbReference>
<dbReference type="EC" id="3.2.1.52" evidence="3"/>
<keyword evidence="5" id="KW-0378">Hydrolase</keyword>
<dbReference type="PANTHER" id="PTHR22600">
    <property type="entry name" value="BETA-HEXOSAMINIDASE"/>
    <property type="match status" value="1"/>
</dbReference>
<dbReference type="Gene3D" id="3.30.379.10">
    <property type="entry name" value="Chitobiase/beta-hexosaminidase domain 2-like"/>
    <property type="match status" value="1"/>
</dbReference>
<dbReference type="GO" id="GO:0005886">
    <property type="term" value="C:plasma membrane"/>
    <property type="evidence" value="ECO:0007669"/>
    <property type="project" value="TreeGrafter"/>
</dbReference>
<feature type="domain" description="Glycoside hydrolase family 20 catalytic" evidence="9">
    <location>
        <begin position="187"/>
        <end position="521"/>
    </location>
</feature>
<dbReference type="SUPFAM" id="SSF51445">
    <property type="entry name" value="(Trans)glycosidases"/>
    <property type="match status" value="1"/>
</dbReference>
<organism evidence="11 12">
    <name type="scientific">Asbolus verrucosus</name>
    <name type="common">Desert ironclad beetle</name>
    <dbReference type="NCBI Taxonomy" id="1661398"/>
    <lineage>
        <taxon>Eukaryota</taxon>
        <taxon>Metazoa</taxon>
        <taxon>Ecdysozoa</taxon>
        <taxon>Arthropoda</taxon>
        <taxon>Hexapoda</taxon>
        <taxon>Insecta</taxon>
        <taxon>Pterygota</taxon>
        <taxon>Neoptera</taxon>
        <taxon>Endopterygota</taxon>
        <taxon>Coleoptera</taxon>
        <taxon>Polyphaga</taxon>
        <taxon>Cucujiformia</taxon>
        <taxon>Tenebrionidae</taxon>
        <taxon>Pimeliinae</taxon>
        <taxon>Asbolus</taxon>
    </lineage>
</organism>
<feature type="active site" description="Proton donor" evidence="8">
    <location>
        <position position="352"/>
    </location>
</feature>
<comment type="caution">
    <text evidence="11">The sequence shown here is derived from an EMBL/GenBank/DDBJ whole genome shotgun (WGS) entry which is preliminary data.</text>
</comment>
<keyword evidence="4" id="KW-0732">Signal</keyword>
<dbReference type="GO" id="GO:0016231">
    <property type="term" value="F:beta-N-acetylglucosaminidase activity"/>
    <property type="evidence" value="ECO:0007669"/>
    <property type="project" value="TreeGrafter"/>
</dbReference>
<keyword evidence="12" id="KW-1185">Reference proteome</keyword>